<dbReference type="EMBL" id="KK914240">
    <property type="protein sequence ID" value="KDP44980.1"/>
    <property type="molecule type" value="Genomic_DNA"/>
</dbReference>
<dbReference type="Gene3D" id="3.20.180.10">
    <property type="entry name" value="PNP-oxidase-like"/>
    <property type="match status" value="1"/>
</dbReference>
<evidence type="ECO:0000313" key="1">
    <source>
        <dbReference type="EMBL" id="KDP44980.1"/>
    </source>
</evidence>
<dbReference type="SUPFAM" id="SSF50475">
    <property type="entry name" value="FMN-binding split barrel"/>
    <property type="match status" value="1"/>
</dbReference>
<dbReference type="Proteomes" id="UP000027138">
    <property type="component" value="Unassembled WGS sequence"/>
</dbReference>
<dbReference type="InterPro" id="IPR037119">
    <property type="entry name" value="Haem_oxidase_HugZ-like_sf"/>
</dbReference>
<dbReference type="InterPro" id="IPR012349">
    <property type="entry name" value="Split_barrel_FMN-bd"/>
</dbReference>
<dbReference type="PANTHER" id="PTHR37375">
    <property type="entry name" value="EXPRESSED PROTEIN"/>
    <property type="match status" value="1"/>
</dbReference>
<keyword evidence="2" id="KW-1185">Reference proteome</keyword>
<dbReference type="OrthoDB" id="10256706at2759"/>
<gene>
    <name evidence="1" type="ORF">JCGZ_01480</name>
</gene>
<reference evidence="1 2" key="1">
    <citation type="journal article" date="2014" name="PLoS ONE">
        <title>Global Analysis of Gene Expression Profiles in Physic Nut (Jatropha curcas L.) Seedlings Exposed to Salt Stress.</title>
        <authorList>
            <person name="Zhang L."/>
            <person name="Zhang C."/>
            <person name="Wu P."/>
            <person name="Chen Y."/>
            <person name="Li M."/>
            <person name="Jiang H."/>
            <person name="Wu G."/>
        </authorList>
    </citation>
    <scope>NUCLEOTIDE SEQUENCE [LARGE SCALE GENOMIC DNA]</scope>
    <source>
        <strain evidence="2">cv. GZQX0401</strain>
        <tissue evidence="1">Young leaves</tissue>
    </source>
</reference>
<evidence type="ECO:0000313" key="2">
    <source>
        <dbReference type="Proteomes" id="UP000027138"/>
    </source>
</evidence>
<name>A0A067LJX2_JATCU</name>
<accession>A0A067LJX2</accession>
<sequence length="308" mass="34985">MKVKKASVLTLAERCKNLLASNWQAQLNTIKADAKGSKEDIHTSKVKYIVKKGRPYVWVPEKDMHNMNTIIDERGSLAVTSPFPGPLSNLLRSIRKLPVRIALNGNLLPLKDEKAQLATEAVKEVLLNEQRMMNEYSYTVSGVLSSSNLITTSRSENLKELLDQVERYCAYRFNISSCMFIDGFGRSHEVELEDLETSKADPLASFSAKLIDGINQSEARRRALILFCLLYMNANARDAYMLSVDRKGFDVLGKIQSSVLKDDLGEYQWKEFRFKFTEEARDIETCCRQLVEMEEEAVKRVSSYSGLT</sequence>
<dbReference type="Gene3D" id="2.30.110.10">
    <property type="entry name" value="Electron Transport, Fmn-binding Protein, Chain A"/>
    <property type="match status" value="1"/>
</dbReference>
<protein>
    <recommendedName>
        <fullName evidence="3">DUF2470 domain-containing protein</fullName>
    </recommendedName>
</protein>
<evidence type="ECO:0008006" key="3">
    <source>
        <dbReference type="Google" id="ProtNLM"/>
    </source>
</evidence>
<dbReference type="AlphaFoldDB" id="A0A067LJX2"/>
<dbReference type="PANTHER" id="PTHR37375:SF1">
    <property type="entry name" value="DUF2470 DOMAIN-CONTAINING PROTEIN"/>
    <property type="match status" value="1"/>
</dbReference>
<proteinExistence type="predicted"/>
<dbReference type="STRING" id="180498.A0A067LJX2"/>
<organism evidence="1 2">
    <name type="scientific">Jatropha curcas</name>
    <name type="common">Barbados nut</name>
    <dbReference type="NCBI Taxonomy" id="180498"/>
    <lineage>
        <taxon>Eukaryota</taxon>
        <taxon>Viridiplantae</taxon>
        <taxon>Streptophyta</taxon>
        <taxon>Embryophyta</taxon>
        <taxon>Tracheophyta</taxon>
        <taxon>Spermatophyta</taxon>
        <taxon>Magnoliopsida</taxon>
        <taxon>eudicotyledons</taxon>
        <taxon>Gunneridae</taxon>
        <taxon>Pentapetalae</taxon>
        <taxon>rosids</taxon>
        <taxon>fabids</taxon>
        <taxon>Malpighiales</taxon>
        <taxon>Euphorbiaceae</taxon>
        <taxon>Crotonoideae</taxon>
        <taxon>Jatropheae</taxon>
        <taxon>Jatropha</taxon>
    </lineage>
</organism>